<evidence type="ECO:0000256" key="6">
    <source>
        <dbReference type="SAM" id="Phobius"/>
    </source>
</evidence>
<feature type="region of interest" description="Disordered" evidence="5">
    <location>
        <begin position="1"/>
        <end position="20"/>
    </location>
</feature>
<evidence type="ECO:0000256" key="5">
    <source>
        <dbReference type="SAM" id="MobiDB-lite"/>
    </source>
</evidence>
<evidence type="ECO:0000256" key="1">
    <source>
        <dbReference type="ARBA" id="ARBA00004477"/>
    </source>
</evidence>
<keyword evidence="6" id="KW-1133">Transmembrane helix</keyword>
<keyword evidence="8" id="KW-1185">Reference proteome</keyword>
<keyword evidence="3" id="KW-0256">Endoplasmic reticulum</keyword>
<evidence type="ECO:0000256" key="2">
    <source>
        <dbReference type="ARBA" id="ARBA00022679"/>
    </source>
</evidence>
<keyword evidence="6" id="KW-0812">Transmembrane</keyword>
<evidence type="ECO:0000313" key="8">
    <source>
        <dbReference type="Proteomes" id="UP000565441"/>
    </source>
</evidence>
<keyword evidence="2" id="KW-0808">Transferase</keyword>
<accession>A0A8H5M7Q6</accession>
<dbReference type="EMBL" id="JAACJP010000006">
    <property type="protein sequence ID" value="KAF5383842.1"/>
    <property type="molecule type" value="Genomic_DNA"/>
</dbReference>
<dbReference type="Proteomes" id="UP000565441">
    <property type="component" value="Unassembled WGS sequence"/>
</dbReference>
<dbReference type="GO" id="GO:0008204">
    <property type="term" value="P:ergosterol metabolic process"/>
    <property type="evidence" value="ECO:0007669"/>
    <property type="project" value="TreeGrafter"/>
</dbReference>
<comment type="subcellular location">
    <subcellularLocation>
        <location evidence="1">Endoplasmic reticulum membrane</location>
        <topology evidence="1">Multi-pass membrane protein</topology>
    </subcellularLocation>
</comment>
<comment type="caution">
    <text evidence="7">The sequence shown here is derived from an EMBL/GenBank/DDBJ whole genome shotgun (WGS) entry which is preliminary data.</text>
</comment>
<reference evidence="7 8" key="1">
    <citation type="journal article" date="2020" name="ISME J.">
        <title>Uncovering the hidden diversity of litter-decomposition mechanisms in mushroom-forming fungi.</title>
        <authorList>
            <person name="Floudas D."/>
            <person name="Bentzer J."/>
            <person name="Ahren D."/>
            <person name="Johansson T."/>
            <person name="Persson P."/>
            <person name="Tunlid A."/>
        </authorList>
    </citation>
    <scope>NUCLEOTIDE SEQUENCE [LARGE SCALE GENOMIC DNA]</scope>
    <source>
        <strain evidence="7 8">CBS 661.87</strain>
    </source>
</reference>
<organism evidence="7 8">
    <name type="scientific">Tricholomella constricta</name>
    <dbReference type="NCBI Taxonomy" id="117010"/>
    <lineage>
        <taxon>Eukaryota</taxon>
        <taxon>Fungi</taxon>
        <taxon>Dikarya</taxon>
        <taxon>Basidiomycota</taxon>
        <taxon>Agaricomycotina</taxon>
        <taxon>Agaricomycetes</taxon>
        <taxon>Agaricomycetidae</taxon>
        <taxon>Agaricales</taxon>
        <taxon>Tricholomatineae</taxon>
        <taxon>Lyophyllaceae</taxon>
        <taxon>Tricholomella</taxon>
    </lineage>
</organism>
<dbReference type="AlphaFoldDB" id="A0A8H5M7Q6"/>
<evidence type="ECO:0000313" key="7">
    <source>
        <dbReference type="EMBL" id="KAF5383842.1"/>
    </source>
</evidence>
<keyword evidence="6" id="KW-0472">Membrane</keyword>
<evidence type="ECO:0000256" key="4">
    <source>
        <dbReference type="ARBA" id="ARBA00023315"/>
    </source>
</evidence>
<sequence>MTQSAAAIPPAPLSNRSDSGRFKTSDGTLYVSKPYRSKTSKKLRALITFTPRKSHFDISNESSGTNEFRGFFSLFWISIFIFTVREYVRGIESNGRPLNLDFATMFSQDAVVLAISDGVLVLSTGLCVPFAIALKKRWIVYHWTGVVIQHLFQTLILFAAISWTLNRKWPWVQSGFLTLHSLVMIMKMHSYMTVNGHLQRVSIHSEETLEELRQTTHSFGGWDQAMQDAKLHRAGLDAAAALSSSSHSTSPSATPGTPDVPAGSTTSYTDTATAHALRKRLTTVAQATGGDIVVADVPADTVERDPRKDTPFEPHTLVDHPEEQVAELAREYSDLRSELTSPGPILVTWPNNITLKNFAVYQLIPTLVYELEYPRTDRWISFS</sequence>
<dbReference type="InterPro" id="IPR014371">
    <property type="entry name" value="Oat_ACAT_DAG_ARE"/>
</dbReference>
<feature type="region of interest" description="Disordered" evidence="5">
    <location>
        <begin position="242"/>
        <end position="267"/>
    </location>
</feature>
<keyword evidence="4" id="KW-0012">Acyltransferase</keyword>
<dbReference type="GO" id="GO:0034737">
    <property type="term" value="F:ergosterol O-acyltransferase activity"/>
    <property type="evidence" value="ECO:0007669"/>
    <property type="project" value="TreeGrafter"/>
</dbReference>
<dbReference type="GO" id="GO:0005789">
    <property type="term" value="C:endoplasmic reticulum membrane"/>
    <property type="evidence" value="ECO:0007669"/>
    <property type="project" value="UniProtKB-SubCell"/>
</dbReference>
<feature type="transmembrane region" description="Helical" evidence="6">
    <location>
        <begin position="146"/>
        <end position="165"/>
    </location>
</feature>
<dbReference type="PANTHER" id="PTHR10408">
    <property type="entry name" value="STEROL O-ACYLTRANSFERASE"/>
    <property type="match status" value="1"/>
</dbReference>
<dbReference type="OrthoDB" id="10039049at2759"/>
<feature type="transmembrane region" description="Helical" evidence="6">
    <location>
        <begin position="110"/>
        <end position="134"/>
    </location>
</feature>
<name>A0A8H5M7Q6_9AGAR</name>
<dbReference type="PANTHER" id="PTHR10408:SF9">
    <property type="entry name" value="STEROL O-ACYLTRANSFERASE 2-RELATED"/>
    <property type="match status" value="1"/>
</dbReference>
<feature type="transmembrane region" description="Helical" evidence="6">
    <location>
        <begin position="71"/>
        <end position="90"/>
    </location>
</feature>
<feature type="compositionally biased region" description="Low complexity" evidence="5">
    <location>
        <begin position="242"/>
        <end position="259"/>
    </location>
</feature>
<evidence type="ECO:0000256" key="3">
    <source>
        <dbReference type="ARBA" id="ARBA00022824"/>
    </source>
</evidence>
<gene>
    <name evidence="7" type="ORF">D9615_003659</name>
</gene>
<proteinExistence type="predicted"/>
<protein>
    <submittedName>
        <fullName evidence="7">Uncharacterized protein</fullName>
    </submittedName>
</protein>